<reference evidence="2 3" key="1">
    <citation type="submission" date="2020-08" db="EMBL/GenBank/DDBJ databases">
        <authorList>
            <person name="Koutsovoulos G."/>
            <person name="Danchin GJ E."/>
        </authorList>
    </citation>
    <scope>NUCLEOTIDE SEQUENCE [LARGE SCALE GENOMIC DNA]</scope>
</reference>
<feature type="domain" description="F-box" evidence="1">
    <location>
        <begin position="1"/>
        <end position="50"/>
    </location>
</feature>
<dbReference type="InterPro" id="IPR001810">
    <property type="entry name" value="F-box_dom"/>
</dbReference>
<dbReference type="SUPFAM" id="SSF81383">
    <property type="entry name" value="F-box domain"/>
    <property type="match status" value="1"/>
</dbReference>
<organism evidence="2 3">
    <name type="scientific">Meloidogyne enterolobii</name>
    <name type="common">Root-knot nematode worm</name>
    <name type="synonym">Meloidogyne mayaguensis</name>
    <dbReference type="NCBI Taxonomy" id="390850"/>
    <lineage>
        <taxon>Eukaryota</taxon>
        <taxon>Metazoa</taxon>
        <taxon>Ecdysozoa</taxon>
        <taxon>Nematoda</taxon>
        <taxon>Chromadorea</taxon>
        <taxon>Rhabditida</taxon>
        <taxon>Tylenchina</taxon>
        <taxon>Tylenchomorpha</taxon>
        <taxon>Tylenchoidea</taxon>
        <taxon>Meloidogynidae</taxon>
        <taxon>Meloidogyninae</taxon>
        <taxon>Meloidogyne</taxon>
    </lineage>
</organism>
<dbReference type="CDD" id="cd09917">
    <property type="entry name" value="F-box_SF"/>
    <property type="match status" value="1"/>
</dbReference>
<dbReference type="Proteomes" id="UP000580250">
    <property type="component" value="Unassembled WGS sequence"/>
</dbReference>
<comment type="caution">
    <text evidence="2">The sequence shown here is derived from an EMBL/GenBank/DDBJ whole genome shotgun (WGS) entry which is preliminary data.</text>
</comment>
<sequence length="376" mass="44782">MQSLPVELKLKILKYLNYESLYSVKRTNRQFNAIIDKYKEELPKKEFYSLTLKNLSDNAKNKYVDKLYTPKIPLNNTGHEKKWLNLLKSGKFKQFCIYISSNNERNYQSDLESVRVLLMKRSKRIVNRFMGFYQTNSFYINIPFRLQTIEQVREAYYWLKQLSTCRFVHTGFDNFIFNPEMLKLIFGDDSELIQFYCKNAYLLLNEPNYNNSALKFAAGHLQKCRNLCLNVKGVNEFTDVLKFLLHSDVRITKVNVNCASSIFSHSFRMRDLIIQHALTSTDCSKMIGEIKFHSIYWTRPVLISKAEKIDEGESRSSKKYTKKEQHQYYQPPQDERFKFIKYELINKHNPRIKFLITLWFPVGSEHISVFKIKRMN</sequence>
<name>A0A6V7UCX8_MELEN</name>
<gene>
    <name evidence="2" type="ORF">MENT_LOCUS11358</name>
</gene>
<evidence type="ECO:0000259" key="1">
    <source>
        <dbReference type="PROSITE" id="PS50181"/>
    </source>
</evidence>
<dbReference type="PROSITE" id="PS50181">
    <property type="entry name" value="FBOX"/>
    <property type="match status" value="1"/>
</dbReference>
<evidence type="ECO:0000313" key="3">
    <source>
        <dbReference type="Proteomes" id="UP000580250"/>
    </source>
</evidence>
<dbReference type="AlphaFoldDB" id="A0A6V7UCX8"/>
<protein>
    <recommendedName>
        <fullName evidence="1">F-box domain-containing protein</fullName>
    </recommendedName>
</protein>
<accession>A0A6V7UCX8</accession>
<dbReference type="Pfam" id="PF12937">
    <property type="entry name" value="F-box-like"/>
    <property type="match status" value="1"/>
</dbReference>
<evidence type="ECO:0000313" key="2">
    <source>
        <dbReference type="EMBL" id="CAD2154073.1"/>
    </source>
</evidence>
<dbReference type="InterPro" id="IPR036047">
    <property type="entry name" value="F-box-like_dom_sf"/>
</dbReference>
<dbReference type="Gene3D" id="1.20.1280.50">
    <property type="match status" value="1"/>
</dbReference>
<dbReference type="EMBL" id="CAJEWN010000055">
    <property type="protein sequence ID" value="CAD2154073.1"/>
    <property type="molecule type" value="Genomic_DNA"/>
</dbReference>
<proteinExistence type="predicted"/>